<dbReference type="Pfam" id="PF02205">
    <property type="entry name" value="WH2"/>
    <property type="match status" value="1"/>
</dbReference>
<dbReference type="PIRSF" id="PIRSF002724">
    <property type="entry name" value="Actobindin"/>
    <property type="match status" value="1"/>
</dbReference>
<dbReference type="KEGG" id="acan:ACA1_256510"/>
<sequence>MNPELQSAIGQGAALKHAETVDKSAPQIENVTVKKVDRSSFLEEVAKPHELKHAETVDKSGPAIPEDVHVKKVDRGAFLSEIEKAAKQ</sequence>
<reference evidence="3 4" key="1">
    <citation type="journal article" date="2013" name="Genome Biol.">
        <title>Genome of Acanthamoeba castellanii highlights extensive lateral gene transfer and early evolution of tyrosine kinase signaling.</title>
        <authorList>
            <person name="Clarke M."/>
            <person name="Lohan A.J."/>
            <person name="Liu B."/>
            <person name="Lagkouvardos I."/>
            <person name="Roy S."/>
            <person name="Zafar N."/>
            <person name="Bertelli C."/>
            <person name="Schilde C."/>
            <person name="Kianianmomeni A."/>
            <person name="Burglin T.R."/>
            <person name="Frech C."/>
            <person name="Turcotte B."/>
            <person name="Kopec K.O."/>
            <person name="Synnott J.M."/>
            <person name="Choo C."/>
            <person name="Paponov I."/>
            <person name="Finkler A."/>
            <person name="Soon Heng Tan C."/>
            <person name="Hutchins A.P."/>
            <person name="Weinmeier T."/>
            <person name="Rattei T."/>
            <person name="Chu J.S."/>
            <person name="Gimenez G."/>
            <person name="Irimia M."/>
            <person name="Rigden D.J."/>
            <person name="Fitzpatrick D.A."/>
            <person name="Lorenzo-Morales J."/>
            <person name="Bateman A."/>
            <person name="Chiu C.H."/>
            <person name="Tang P."/>
            <person name="Hegemann P."/>
            <person name="Fromm H."/>
            <person name="Raoult D."/>
            <person name="Greub G."/>
            <person name="Miranda-Saavedra D."/>
            <person name="Chen N."/>
            <person name="Nash P."/>
            <person name="Ginger M.L."/>
            <person name="Horn M."/>
            <person name="Schaap P."/>
            <person name="Caler L."/>
            <person name="Loftus B."/>
        </authorList>
    </citation>
    <scope>NUCLEOTIDE SEQUENCE [LARGE SCALE GENOMIC DNA]</scope>
    <source>
        <strain evidence="3 4">Neff</strain>
    </source>
</reference>
<feature type="region of interest" description="Disordered" evidence="1">
    <location>
        <begin position="1"/>
        <end position="22"/>
    </location>
</feature>
<evidence type="ECO:0000256" key="1">
    <source>
        <dbReference type="SAM" id="MobiDB-lite"/>
    </source>
</evidence>
<gene>
    <name evidence="3" type="ORF">ACA1_256510</name>
</gene>
<dbReference type="InterPro" id="IPR016365">
    <property type="entry name" value="Actobindin"/>
</dbReference>
<name>L8GES6_ACACF</name>
<feature type="domain" description="WH2" evidence="2">
    <location>
        <begin position="7"/>
        <end position="25"/>
    </location>
</feature>
<evidence type="ECO:0000259" key="2">
    <source>
        <dbReference type="Pfam" id="PF02205"/>
    </source>
</evidence>
<dbReference type="AlphaFoldDB" id="L8GES6"/>
<accession>L8GES6</accession>
<evidence type="ECO:0000313" key="3">
    <source>
        <dbReference type="EMBL" id="ELR11512.1"/>
    </source>
</evidence>
<dbReference type="RefSeq" id="XP_004333525.1">
    <property type="nucleotide sequence ID" value="XM_004333477.1"/>
</dbReference>
<dbReference type="GeneID" id="14912028"/>
<dbReference type="OrthoDB" id="27688at2759"/>
<dbReference type="Proteomes" id="UP000011083">
    <property type="component" value="Unassembled WGS sequence"/>
</dbReference>
<dbReference type="CDD" id="cd22063">
    <property type="entry name" value="WH2_Actobindin"/>
    <property type="match status" value="1"/>
</dbReference>
<evidence type="ECO:0000313" key="4">
    <source>
        <dbReference type="Proteomes" id="UP000011083"/>
    </source>
</evidence>
<dbReference type="EMBL" id="KB008148">
    <property type="protein sequence ID" value="ELR11512.1"/>
    <property type="molecule type" value="Genomic_DNA"/>
</dbReference>
<dbReference type="OMA" id="VAKPHEL"/>
<protein>
    <submittedName>
        <fullName evidence="3">Actobindin, putative</fullName>
    </submittedName>
</protein>
<dbReference type="InterPro" id="IPR003124">
    <property type="entry name" value="WH2_dom"/>
</dbReference>
<proteinExistence type="predicted"/>
<dbReference type="GO" id="GO:0003779">
    <property type="term" value="F:actin binding"/>
    <property type="evidence" value="ECO:0007669"/>
    <property type="project" value="InterPro"/>
</dbReference>
<keyword evidence="4" id="KW-1185">Reference proteome</keyword>
<organism evidence="3 4">
    <name type="scientific">Acanthamoeba castellanii (strain ATCC 30010 / Neff)</name>
    <dbReference type="NCBI Taxonomy" id="1257118"/>
    <lineage>
        <taxon>Eukaryota</taxon>
        <taxon>Amoebozoa</taxon>
        <taxon>Discosea</taxon>
        <taxon>Longamoebia</taxon>
        <taxon>Centramoebida</taxon>
        <taxon>Acanthamoebidae</taxon>
        <taxon>Acanthamoeba</taxon>
    </lineage>
</organism>
<dbReference type="VEuPathDB" id="AmoebaDB:ACA1_256510"/>